<dbReference type="Proteomes" id="UP000635885">
    <property type="component" value="Unassembled WGS sequence"/>
</dbReference>
<organism evidence="2 3">
    <name type="scientific">Belliella aquatica</name>
    <dbReference type="NCBI Taxonomy" id="1323734"/>
    <lineage>
        <taxon>Bacteria</taxon>
        <taxon>Pseudomonadati</taxon>
        <taxon>Bacteroidota</taxon>
        <taxon>Cytophagia</taxon>
        <taxon>Cytophagales</taxon>
        <taxon>Cyclobacteriaceae</taxon>
        <taxon>Belliella</taxon>
    </lineage>
</organism>
<evidence type="ECO:0000313" key="2">
    <source>
        <dbReference type="EMBL" id="GGC37579.1"/>
    </source>
</evidence>
<dbReference type="InterPro" id="IPR050789">
    <property type="entry name" value="Diverse_Enzym_Activities"/>
</dbReference>
<dbReference type="InterPro" id="IPR012338">
    <property type="entry name" value="Beta-lactam/transpept-like"/>
</dbReference>
<dbReference type="Gene3D" id="3.40.710.10">
    <property type="entry name" value="DD-peptidase/beta-lactamase superfamily"/>
    <property type="match status" value="1"/>
</dbReference>
<dbReference type="InterPro" id="IPR001466">
    <property type="entry name" value="Beta-lactam-related"/>
</dbReference>
<accession>A0ABQ1MAU1</accession>
<reference evidence="3" key="1">
    <citation type="journal article" date="2019" name="Int. J. Syst. Evol. Microbiol.">
        <title>The Global Catalogue of Microorganisms (GCM) 10K type strain sequencing project: providing services to taxonomists for standard genome sequencing and annotation.</title>
        <authorList>
            <consortium name="The Broad Institute Genomics Platform"/>
            <consortium name="The Broad Institute Genome Sequencing Center for Infectious Disease"/>
            <person name="Wu L."/>
            <person name="Ma J."/>
        </authorList>
    </citation>
    <scope>NUCLEOTIDE SEQUENCE [LARGE SCALE GENOMIC DNA]</scope>
    <source>
        <strain evidence="3">CGMCC 1.12479</strain>
    </source>
</reference>
<feature type="domain" description="Beta-lactamase-related" evidence="1">
    <location>
        <begin position="64"/>
        <end position="331"/>
    </location>
</feature>
<dbReference type="PANTHER" id="PTHR43283">
    <property type="entry name" value="BETA-LACTAMASE-RELATED"/>
    <property type="match status" value="1"/>
</dbReference>
<dbReference type="SUPFAM" id="SSF56601">
    <property type="entry name" value="beta-lactamase/transpeptidase-like"/>
    <property type="match status" value="1"/>
</dbReference>
<proteinExistence type="predicted"/>
<dbReference type="GO" id="GO:0016787">
    <property type="term" value="F:hydrolase activity"/>
    <property type="evidence" value="ECO:0007669"/>
    <property type="project" value="UniProtKB-KW"/>
</dbReference>
<gene>
    <name evidence="2" type="ORF">GCM10010993_15550</name>
</gene>
<dbReference type="EMBL" id="BMFD01000004">
    <property type="protein sequence ID" value="GGC37579.1"/>
    <property type="molecule type" value="Genomic_DNA"/>
</dbReference>
<keyword evidence="3" id="KW-1185">Reference proteome</keyword>
<dbReference type="PANTHER" id="PTHR43283:SF7">
    <property type="entry name" value="BETA-LACTAMASE-RELATED DOMAIN-CONTAINING PROTEIN"/>
    <property type="match status" value="1"/>
</dbReference>
<evidence type="ECO:0000259" key="1">
    <source>
        <dbReference type="Pfam" id="PF00144"/>
    </source>
</evidence>
<name>A0ABQ1MAU1_9BACT</name>
<dbReference type="Pfam" id="PF00144">
    <property type="entry name" value="Beta-lactamase"/>
    <property type="match status" value="1"/>
</dbReference>
<evidence type="ECO:0000313" key="3">
    <source>
        <dbReference type="Proteomes" id="UP000635885"/>
    </source>
</evidence>
<keyword evidence="2" id="KW-0378">Hydrolase</keyword>
<sequence length="358" mass="40099">MAYFIIVLFFFACKEKEEPISSGLYFPPNNSETWEETDPASLGWDTSKVNELYQLLQDGNTRGFIVLKDGKIVLEQYFGTQLIGSQPFGVSSNWYWASAGKTLTATLTGIAQEEGLLNLEESSSKYLGEGWTSLSLEQEQKITIWHQLTMTTGLDDMVENKDDFTPSSLIYKAEPGTRWAYHNAPYTILDEVIAEASGQTFTSYFDAKVASKIGMKGSWQRLGFNNVYFSTSRSMARFGLMILAKGKWGEDSILSSQEFFDQMTQTSQSLNESYGYLWWLNGKSSFMVPGPQAKIPGPIFTHAPSDMVCGLGRDGQFVCVVPSQNLVLVRMGLDADNSLVSFTFLDRIWEKLAPIIKN</sequence>
<comment type="caution">
    <text evidence="2">The sequence shown here is derived from an EMBL/GenBank/DDBJ whole genome shotgun (WGS) entry which is preliminary data.</text>
</comment>
<protein>
    <submittedName>
        <fullName evidence="2">Serine hydrolase</fullName>
    </submittedName>
</protein>